<proteinExistence type="predicted"/>
<organism evidence="3 4">
    <name type="scientific">Schleiferilactobacillus harbinensis</name>
    <dbReference type="NCBI Taxonomy" id="304207"/>
    <lineage>
        <taxon>Bacteria</taxon>
        <taxon>Bacillati</taxon>
        <taxon>Bacillota</taxon>
        <taxon>Bacilli</taxon>
        <taxon>Lactobacillales</taxon>
        <taxon>Lactobacillaceae</taxon>
        <taxon>Schleiferilactobacillus</taxon>
    </lineage>
</organism>
<dbReference type="Proteomes" id="UP001330016">
    <property type="component" value="Unassembled WGS sequence"/>
</dbReference>
<dbReference type="Pfam" id="PF14297">
    <property type="entry name" value="Lin1244_N"/>
    <property type="match status" value="1"/>
</dbReference>
<protein>
    <submittedName>
        <fullName evidence="3">DUF4373 domain-containing protein</fullName>
    </submittedName>
</protein>
<evidence type="ECO:0000313" key="3">
    <source>
        <dbReference type="EMBL" id="MEE6716131.1"/>
    </source>
</evidence>
<accession>A0ABU7T0P0</accession>
<dbReference type="PANTHER" id="PTHR39196:SF1">
    <property type="entry name" value="PRIMOSOME, DNAD SUBUNIT"/>
    <property type="match status" value="1"/>
</dbReference>
<evidence type="ECO:0000256" key="1">
    <source>
        <dbReference type="SAM" id="MobiDB-lite"/>
    </source>
</evidence>
<evidence type="ECO:0000313" key="4">
    <source>
        <dbReference type="Proteomes" id="UP001330016"/>
    </source>
</evidence>
<feature type="region of interest" description="Disordered" evidence="1">
    <location>
        <begin position="245"/>
        <end position="273"/>
    </location>
</feature>
<reference evidence="3 4" key="1">
    <citation type="submission" date="2023-02" db="EMBL/GenBank/DDBJ databases">
        <title>The predominant lactic acid bacteria and yeasts involved in the spontaneous fermentation of millet during the production of the traditional porridge Hausa koko in Ghana.</title>
        <authorList>
            <person name="Atter A."/>
            <person name="Diaz M."/>
        </authorList>
    </citation>
    <scope>NUCLEOTIDE SEQUENCE [LARGE SCALE GENOMIC DNA]</scope>
    <source>
        <strain evidence="3 4">FI11640</strain>
    </source>
</reference>
<dbReference type="InterPro" id="IPR025400">
    <property type="entry name" value="Lin1244/Lin1753-like_N"/>
</dbReference>
<feature type="compositionally biased region" description="Basic and acidic residues" evidence="1">
    <location>
        <begin position="245"/>
        <end position="258"/>
    </location>
</feature>
<gene>
    <name evidence="3" type="ORF">PS435_09695</name>
</gene>
<name>A0ABU7T0P0_9LACO</name>
<comment type="caution">
    <text evidence="3">The sequence shown here is derived from an EMBL/GenBank/DDBJ whole genome shotgun (WGS) entry which is preliminary data.</text>
</comment>
<sequence>MARPVKQGLDYFPLDVDFMTNAKTEAIMGEFGAKGTLVFMTLLMAIYQNGYYLGWSELIKNQIANRVSGATGELVGLVVKRLIEYGTFNKDLFLSDNVLTSQRIQETYLDATRRRKQKKPTLYWVNAYNNPTSTGVNDDINPQSKVKESKEKTFIHGDAPSLPADQEALLAQWQKVSAAYTQYISVSSAPKRDELLHSYLDDFEADVIVDALERSSQMGDPWRYFIGIMKKRDAANLTTMAKVKQADQERQRVKDGRPHSPGKGGESYAGIEF</sequence>
<dbReference type="RefSeq" id="WP_331243925.1">
    <property type="nucleotide sequence ID" value="NZ_JAQSGJ010000027.1"/>
</dbReference>
<evidence type="ECO:0000259" key="2">
    <source>
        <dbReference type="Pfam" id="PF14297"/>
    </source>
</evidence>
<dbReference type="PANTHER" id="PTHR39196">
    <property type="entry name" value="PRIMOSOME, DNAD SUBUNIT"/>
    <property type="match status" value="1"/>
</dbReference>
<dbReference type="EMBL" id="JAQSGK010000027">
    <property type="protein sequence ID" value="MEE6716131.1"/>
    <property type="molecule type" value="Genomic_DNA"/>
</dbReference>
<keyword evidence="4" id="KW-1185">Reference proteome</keyword>
<feature type="domain" description="Lin1244/Lin1753-like N-terminal" evidence="2">
    <location>
        <begin position="11"/>
        <end position="104"/>
    </location>
</feature>